<dbReference type="RefSeq" id="WP_125118760.1">
    <property type="nucleotide sequence ID" value="NZ_AP019309.1"/>
</dbReference>
<dbReference type="OrthoDB" id="3183422at2"/>
<evidence type="ECO:0008006" key="3">
    <source>
        <dbReference type="Google" id="ProtNLM"/>
    </source>
</evidence>
<dbReference type="InterPro" id="IPR025518">
    <property type="entry name" value="DUF4406"/>
</dbReference>
<evidence type="ECO:0000313" key="2">
    <source>
        <dbReference type="Proteomes" id="UP000268059"/>
    </source>
</evidence>
<dbReference type="EMBL" id="AP019309">
    <property type="protein sequence ID" value="BBH25848.1"/>
    <property type="molecule type" value="Genomic_DNA"/>
</dbReference>
<reference evidence="1 2" key="1">
    <citation type="submission" date="2018-11" db="EMBL/GenBank/DDBJ databases">
        <title>Novel Erysipelotrichaceae bacterium isolated from small intestine of a swine.</title>
        <authorList>
            <person name="Kim J.S."/>
            <person name="Choe H."/>
            <person name="Lee Y.R."/>
            <person name="Kim K.M."/>
            <person name="Park D.S."/>
        </authorList>
    </citation>
    <scope>NUCLEOTIDE SEQUENCE [LARGE SCALE GENOMIC DNA]</scope>
    <source>
        <strain evidence="1 2">SG0102</strain>
    </source>
</reference>
<keyword evidence="2" id="KW-1185">Reference proteome</keyword>
<protein>
    <recommendedName>
        <fullName evidence="3">DUF4406 domain-containing protein</fullName>
    </recommendedName>
</protein>
<dbReference type="Proteomes" id="UP000268059">
    <property type="component" value="Chromosome"/>
</dbReference>
<gene>
    <name evidence="1" type="ORF">SG0102_07820</name>
</gene>
<dbReference type="AlphaFoldDB" id="A0A3G9JNP2"/>
<dbReference type="Pfam" id="PF14359">
    <property type="entry name" value="DUF4406"/>
    <property type="match status" value="1"/>
</dbReference>
<sequence length="99" mass="11428">MKVYISQPYAFKSDEEIVKVREDIIKQLHAYLKDVEVLDSVIQKEQTFGLKQLSQSILVLSDADAIIFAPGWEKSRGCRIEHTIAEEFHIPIINLQKKD</sequence>
<proteinExistence type="predicted"/>
<dbReference type="InParanoid" id="A0A3G9JNP2"/>
<accession>A0A3G9JNP2</accession>
<name>A0A3G9JNP2_9FIRM</name>
<organism evidence="1 2">
    <name type="scientific">Intestinibaculum porci</name>
    <dbReference type="NCBI Taxonomy" id="2487118"/>
    <lineage>
        <taxon>Bacteria</taxon>
        <taxon>Bacillati</taxon>
        <taxon>Bacillota</taxon>
        <taxon>Erysipelotrichia</taxon>
        <taxon>Erysipelotrichales</taxon>
        <taxon>Erysipelotrichaceae</taxon>
        <taxon>Intestinibaculum</taxon>
    </lineage>
</organism>
<evidence type="ECO:0000313" key="1">
    <source>
        <dbReference type="EMBL" id="BBH25848.1"/>
    </source>
</evidence>
<dbReference type="SUPFAM" id="SSF52309">
    <property type="entry name" value="N-(deoxy)ribosyltransferase-like"/>
    <property type="match status" value="1"/>
</dbReference>
<dbReference type="KEGG" id="ebm:SG0102_07820"/>
<dbReference type="Gene3D" id="3.40.50.10400">
    <property type="entry name" value="Hypothetical protein PA1492"/>
    <property type="match status" value="1"/>
</dbReference>